<dbReference type="PANTHER" id="PTHR12937:SF0">
    <property type="entry name" value="VACUOLAR PROTEIN SORTING-ASSOCIATED PROTEIN 28 HOMOLOG"/>
    <property type="match status" value="1"/>
</dbReference>
<dbReference type="GeneID" id="30179051"/>
<dbReference type="PROSITE" id="PS51310">
    <property type="entry name" value="VPS28_C"/>
    <property type="match status" value="1"/>
</dbReference>
<comment type="similarity">
    <text evidence="1">Belongs to the VPS28 family.</text>
</comment>
<dbReference type="SUPFAM" id="SSF140427">
    <property type="entry name" value="VPS28 C-terminal domain-like"/>
    <property type="match status" value="1"/>
</dbReference>
<evidence type="ECO:0000256" key="1">
    <source>
        <dbReference type="PROSITE-ProRule" id="PRU00642"/>
    </source>
</evidence>
<organism evidence="3 4">
    <name type="scientific">Pichia membranifaciens NRRL Y-2026</name>
    <dbReference type="NCBI Taxonomy" id="763406"/>
    <lineage>
        <taxon>Eukaryota</taxon>
        <taxon>Fungi</taxon>
        <taxon>Dikarya</taxon>
        <taxon>Ascomycota</taxon>
        <taxon>Saccharomycotina</taxon>
        <taxon>Pichiomycetes</taxon>
        <taxon>Pichiales</taxon>
        <taxon>Pichiaceae</taxon>
        <taxon>Pichia</taxon>
    </lineage>
</organism>
<dbReference type="GO" id="GO:0044877">
    <property type="term" value="F:protein-containing complex binding"/>
    <property type="evidence" value="ECO:0007669"/>
    <property type="project" value="TreeGrafter"/>
</dbReference>
<dbReference type="GO" id="GO:0000813">
    <property type="term" value="C:ESCRT I complex"/>
    <property type="evidence" value="ECO:0007669"/>
    <property type="project" value="InterPro"/>
</dbReference>
<dbReference type="EMBL" id="KV454002">
    <property type="protein sequence ID" value="ODQ47757.1"/>
    <property type="molecule type" value="Genomic_DNA"/>
</dbReference>
<sequence length="101" mass="11129">ATAPAGDTKGKKAIAEATSAFITLMDAIKLNYDSKDTLHPLFSDVLTKSGQVSTDFDGRNKLVSWLIRVNKMGIADTLDENVLKEMLWDVDTAYNGFFNQL</sequence>
<dbReference type="GO" id="GO:0043328">
    <property type="term" value="P:protein transport to vacuole involved in ubiquitin-dependent protein catabolic process via the multivesicular body sorting pathway"/>
    <property type="evidence" value="ECO:0007669"/>
    <property type="project" value="TreeGrafter"/>
</dbReference>
<keyword evidence="4" id="KW-1185">Reference proteome</keyword>
<dbReference type="STRING" id="763406.A0A1E3NNU8"/>
<dbReference type="InterPro" id="IPR007143">
    <property type="entry name" value="Vps28"/>
</dbReference>
<proteinExistence type="inferred from homology"/>
<evidence type="ECO:0000313" key="3">
    <source>
        <dbReference type="EMBL" id="ODQ47757.1"/>
    </source>
</evidence>
<gene>
    <name evidence="3" type="ORF">PICMEDRAFT_24729</name>
</gene>
<dbReference type="AlphaFoldDB" id="A0A1E3NNU8"/>
<dbReference type="PANTHER" id="PTHR12937">
    <property type="entry name" value="VACUOLAR PROTEIN SORTING 28, ISOFORM 2 VPS28"/>
    <property type="match status" value="1"/>
</dbReference>
<reference evidence="3 4" key="1">
    <citation type="journal article" date="2016" name="Proc. Natl. Acad. Sci. U.S.A.">
        <title>Comparative genomics of biotechnologically important yeasts.</title>
        <authorList>
            <person name="Riley R."/>
            <person name="Haridas S."/>
            <person name="Wolfe K.H."/>
            <person name="Lopes M.R."/>
            <person name="Hittinger C.T."/>
            <person name="Goeker M."/>
            <person name="Salamov A.A."/>
            <person name="Wisecaver J.H."/>
            <person name="Long T.M."/>
            <person name="Calvey C.H."/>
            <person name="Aerts A.L."/>
            <person name="Barry K.W."/>
            <person name="Choi C."/>
            <person name="Clum A."/>
            <person name="Coughlan A.Y."/>
            <person name="Deshpande S."/>
            <person name="Douglass A.P."/>
            <person name="Hanson S.J."/>
            <person name="Klenk H.-P."/>
            <person name="LaButti K.M."/>
            <person name="Lapidus A."/>
            <person name="Lindquist E.A."/>
            <person name="Lipzen A.M."/>
            <person name="Meier-Kolthoff J.P."/>
            <person name="Ohm R.A."/>
            <person name="Otillar R.P."/>
            <person name="Pangilinan J.L."/>
            <person name="Peng Y."/>
            <person name="Rokas A."/>
            <person name="Rosa C.A."/>
            <person name="Scheuner C."/>
            <person name="Sibirny A.A."/>
            <person name="Slot J.C."/>
            <person name="Stielow J.B."/>
            <person name="Sun H."/>
            <person name="Kurtzman C.P."/>
            <person name="Blackwell M."/>
            <person name="Grigoriev I.V."/>
            <person name="Jeffries T.W."/>
        </authorList>
    </citation>
    <scope>NUCLEOTIDE SEQUENCE [LARGE SCALE GENOMIC DNA]</scope>
    <source>
        <strain evidence="3 4">NRRL Y-2026</strain>
    </source>
</reference>
<name>A0A1E3NNU8_9ASCO</name>
<accession>A0A1E3NNU8</accession>
<keyword evidence="1" id="KW-0813">Transport</keyword>
<feature type="non-terminal residue" evidence="3">
    <location>
        <position position="1"/>
    </location>
</feature>
<dbReference type="InterPro" id="IPR037206">
    <property type="entry name" value="VPS28_C_sf"/>
</dbReference>
<evidence type="ECO:0000313" key="4">
    <source>
        <dbReference type="Proteomes" id="UP000094455"/>
    </source>
</evidence>
<feature type="domain" description="VPS28 C-terminal" evidence="2">
    <location>
        <begin position="9"/>
        <end position="101"/>
    </location>
</feature>
<keyword evidence="1" id="KW-0653">Protein transport</keyword>
<dbReference type="Gene3D" id="1.20.120.1130">
    <property type="match status" value="1"/>
</dbReference>
<evidence type="ECO:0000259" key="2">
    <source>
        <dbReference type="PROSITE" id="PS51310"/>
    </source>
</evidence>
<feature type="non-terminal residue" evidence="3">
    <location>
        <position position="101"/>
    </location>
</feature>
<dbReference type="InterPro" id="IPR017899">
    <property type="entry name" value="VPS28_C"/>
</dbReference>
<dbReference type="Pfam" id="PF03997">
    <property type="entry name" value="VPS28"/>
    <property type="match status" value="1"/>
</dbReference>
<protein>
    <recommendedName>
        <fullName evidence="2">VPS28 C-terminal domain-containing protein</fullName>
    </recommendedName>
</protein>
<dbReference type="Proteomes" id="UP000094455">
    <property type="component" value="Unassembled WGS sequence"/>
</dbReference>
<dbReference type="OrthoDB" id="2671at2759"/>
<dbReference type="RefSeq" id="XP_019018870.1">
    <property type="nucleotide sequence ID" value="XM_019162364.1"/>
</dbReference>